<keyword evidence="1" id="KW-0472">Membrane</keyword>
<keyword evidence="1" id="KW-1133">Transmembrane helix</keyword>
<name>A0A3B0VPT9_9ZZZZ</name>
<dbReference type="NCBIfam" id="TIGR02532">
    <property type="entry name" value="IV_pilin_GFxxxE"/>
    <property type="match status" value="1"/>
</dbReference>
<dbReference type="Pfam" id="PF07963">
    <property type="entry name" value="N_methyl"/>
    <property type="match status" value="1"/>
</dbReference>
<gene>
    <name evidence="2" type="ORF">MNBD_GAMMA04-740</name>
</gene>
<dbReference type="InterPro" id="IPR012902">
    <property type="entry name" value="N_methyl_site"/>
</dbReference>
<evidence type="ECO:0000256" key="1">
    <source>
        <dbReference type="SAM" id="Phobius"/>
    </source>
</evidence>
<evidence type="ECO:0008006" key="3">
    <source>
        <dbReference type="Google" id="ProtNLM"/>
    </source>
</evidence>
<sequence>MMKFSPIRHQQGFTLIELMVVVVIVSVVTSISILSLSGGDQRKLTAQQNQFKAWLSLVRDQSTFDRKLYLVVPDEKGLTAHVYYQNSWKKSPNVEFLAWKSGVTVQWSVDDVFAQKQQLPEAGWMFWPTGEVLEGDVSFAIGGDKFTAPKKENIAKVLWNDILQFDIETGQALDEAR</sequence>
<reference evidence="2" key="1">
    <citation type="submission" date="2018-06" db="EMBL/GenBank/DDBJ databases">
        <authorList>
            <person name="Zhirakovskaya E."/>
        </authorList>
    </citation>
    <scope>NUCLEOTIDE SEQUENCE</scope>
</reference>
<evidence type="ECO:0000313" key="2">
    <source>
        <dbReference type="EMBL" id="VAW45535.1"/>
    </source>
</evidence>
<organism evidence="2">
    <name type="scientific">hydrothermal vent metagenome</name>
    <dbReference type="NCBI Taxonomy" id="652676"/>
    <lineage>
        <taxon>unclassified sequences</taxon>
        <taxon>metagenomes</taxon>
        <taxon>ecological metagenomes</taxon>
    </lineage>
</organism>
<keyword evidence="1" id="KW-0812">Transmembrane</keyword>
<protein>
    <recommendedName>
        <fullName evidence="3">Type II secretion system protein GspH</fullName>
    </recommendedName>
</protein>
<feature type="transmembrane region" description="Helical" evidence="1">
    <location>
        <begin position="12"/>
        <end position="34"/>
    </location>
</feature>
<dbReference type="Gene3D" id="3.30.700.10">
    <property type="entry name" value="Glycoprotein, Type 4 Pilin"/>
    <property type="match status" value="1"/>
</dbReference>
<dbReference type="AlphaFoldDB" id="A0A3B0VPT9"/>
<accession>A0A3B0VPT9</accession>
<dbReference type="PROSITE" id="PS00409">
    <property type="entry name" value="PROKAR_NTER_METHYL"/>
    <property type="match status" value="1"/>
</dbReference>
<dbReference type="InterPro" id="IPR045584">
    <property type="entry name" value="Pilin-like"/>
</dbReference>
<dbReference type="EMBL" id="UOFB01000090">
    <property type="protein sequence ID" value="VAW45535.1"/>
    <property type="molecule type" value="Genomic_DNA"/>
</dbReference>
<proteinExistence type="predicted"/>
<dbReference type="SUPFAM" id="SSF54523">
    <property type="entry name" value="Pili subunits"/>
    <property type="match status" value="1"/>
</dbReference>